<protein>
    <submittedName>
        <fullName evidence="1">Uncharacterized protein</fullName>
    </submittedName>
</protein>
<accession>A0ABR3YK74</accession>
<name>A0ABR3YK74_9PEZI</name>
<dbReference type="EMBL" id="JAWDJO010000255">
    <property type="protein sequence ID" value="KAL1888573.1"/>
    <property type="molecule type" value="Genomic_DNA"/>
</dbReference>
<organism evidence="1 2">
    <name type="scientific">Ceratocystis pirilliformis</name>
    <dbReference type="NCBI Taxonomy" id="259994"/>
    <lineage>
        <taxon>Eukaryota</taxon>
        <taxon>Fungi</taxon>
        <taxon>Dikarya</taxon>
        <taxon>Ascomycota</taxon>
        <taxon>Pezizomycotina</taxon>
        <taxon>Sordariomycetes</taxon>
        <taxon>Hypocreomycetidae</taxon>
        <taxon>Microascales</taxon>
        <taxon>Ceratocystidaceae</taxon>
        <taxon>Ceratocystis</taxon>
    </lineage>
</organism>
<proteinExistence type="predicted"/>
<evidence type="ECO:0000313" key="2">
    <source>
        <dbReference type="Proteomes" id="UP001583280"/>
    </source>
</evidence>
<comment type="caution">
    <text evidence="1">The sequence shown here is derived from an EMBL/GenBank/DDBJ whole genome shotgun (WGS) entry which is preliminary data.</text>
</comment>
<evidence type="ECO:0000313" key="1">
    <source>
        <dbReference type="EMBL" id="KAL1888573.1"/>
    </source>
</evidence>
<dbReference type="Proteomes" id="UP001583280">
    <property type="component" value="Unassembled WGS sequence"/>
</dbReference>
<keyword evidence="2" id="KW-1185">Reference proteome</keyword>
<sequence length="322" mass="37917">MLPTSPAPHAENSQPPSQELELSLVLTRQGFSGQQLIVFFNDVELPREKLRHRMYECFRRQLEAMFPREVDEKIEFLSKPRRSSEKTVVLKAESYLLIFAVECPFYEVGDLIRDLEPFCDYQQDKKIQCHTKKIRDSFDLDDYLKPSEISGKLDPCYKKRIVRLAQGVMQKTNEVYWDLPYEPNEETIRERVIKWESRALEDYLSSNFPTQKTGCIVKMIIFYWKTQRELELDHYILTFILHLHFPDSSGYMDSTAVRDEIKKHKPAFYITHAGHLGLTEAFDSMIQQNQEGQKDQEDTKSQGWKELLNPDTLEQNSYAEVL</sequence>
<reference evidence="1 2" key="1">
    <citation type="journal article" date="2024" name="IMA Fungus">
        <title>IMA Genome - F19 : A genome assembly and annotation guide to empower mycologists, including annotated draft genome sequences of Ceratocystis pirilliformis, Diaporthe australafricana, Fusarium ophioides, Paecilomyces lecythidis, and Sporothrix stenoceras.</title>
        <authorList>
            <person name="Aylward J."/>
            <person name="Wilson A.M."/>
            <person name="Visagie C.M."/>
            <person name="Spraker J."/>
            <person name="Barnes I."/>
            <person name="Buitendag C."/>
            <person name="Ceriani C."/>
            <person name="Del Mar Angel L."/>
            <person name="du Plessis D."/>
            <person name="Fuchs T."/>
            <person name="Gasser K."/>
            <person name="Kramer D."/>
            <person name="Li W."/>
            <person name="Munsamy K."/>
            <person name="Piso A."/>
            <person name="Price J.L."/>
            <person name="Sonnekus B."/>
            <person name="Thomas C."/>
            <person name="van der Nest A."/>
            <person name="van Dijk A."/>
            <person name="van Heerden A."/>
            <person name="van Vuuren N."/>
            <person name="Yilmaz N."/>
            <person name="Duong T.A."/>
            <person name="van der Merwe N.A."/>
            <person name="Wingfield M.J."/>
            <person name="Wingfield B.D."/>
        </authorList>
    </citation>
    <scope>NUCLEOTIDE SEQUENCE [LARGE SCALE GENOMIC DNA]</scope>
    <source>
        <strain evidence="1 2">CMW 12675</strain>
    </source>
</reference>
<gene>
    <name evidence="1" type="ORF">Cpir12675_006118</name>
</gene>